<dbReference type="EMBL" id="FOQT01000001">
    <property type="protein sequence ID" value="SFH77019.1"/>
    <property type="molecule type" value="Genomic_DNA"/>
</dbReference>
<dbReference type="Pfam" id="PF16267">
    <property type="entry name" value="DUF4920"/>
    <property type="match status" value="1"/>
</dbReference>
<dbReference type="Proteomes" id="UP000198931">
    <property type="component" value="Unassembled WGS sequence"/>
</dbReference>
<reference evidence="2 3" key="1">
    <citation type="submission" date="2016-10" db="EMBL/GenBank/DDBJ databases">
        <authorList>
            <person name="de Groot N.N."/>
        </authorList>
    </citation>
    <scope>NUCLEOTIDE SEQUENCE [LARGE SCALE GENOMIC DNA]</scope>
    <source>
        <strain evidence="2 3">DSM 26000</strain>
    </source>
</reference>
<gene>
    <name evidence="2" type="ORF">SAMN05443292_0029</name>
</gene>
<accession>A0A1I3CRX4</accession>
<protein>
    <recommendedName>
        <fullName evidence="4">DUF4920 domain-containing protein</fullName>
    </recommendedName>
</protein>
<feature type="chain" id="PRO_5011566677" description="DUF4920 domain-containing protein" evidence="1">
    <location>
        <begin position="21"/>
        <end position="162"/>
    </location>
</feature>
<evidence type="ECO:0000256" key="1">
    <source>
        <dbReference type="SAM" id="SignalP"/>
    </source>
</evidence>
<dbReference type="STRING" id="1125876.SAMN05443292_0029"/>
<dbReference type="RefSeq" id="WP_090078169.1">
    <property type="nucleotide sequence ID" value="NZ_FOQT01000001.1"/>
</dbReference>
<dbReference type="InterPro" id="IPR032577">
    <property type="entry name" value="DUF4920"/>
</dbReference>
<evidence type="ECO:0008006" key="4">
    <source>
        <dbReference type="Google" id="ProtNLM"/>
    </source>
</evidence>
<proteinExistence type="predicted"/>
<name>A0A1I3CRX4_9FLAO</name>
<keyword evidence="1" id="KW-0732">Signal</keyword>
<sequence>MKKIILTLSLVLGTMIFAQSGPPAGNASLGEIYGSEVSDSALKTAVSATELEERLQKNNKLENVAIKGRVEQVCEMEGCWLTIKTDSKNRFFVKTKDHAFLVPLALRGKNVVLTGNAEMKMTSVKELQHYAEDAKKSKEEIAMITKPKQEVNFMASGIKVVE</sequence>
<keyword evidence="3" id="KW-1185">Reference proteome</keyword>
<organism evidence="2 3">
    <name type="scientific">Halpernia frigidisoli</name>
    <dbReference type="NCBI Taxonomy" id="1125876"/>
    <lineage>
        <taxon>Bacteria</taxon>
        <taxon>Pseudomonadati</taxon>
        <taxon>Bacteroidota</taxon>
        <taxon>Flavobacteriia</taxon>
        <taxon>Flavobacteriales</taxon>
        <taxon>Weeksellaceae</taxon>
        <taxon>Chryseobacterium group</taxon>
        <taxon>Halpernia</taxon>
    </lineage>
</organism>
<feature type="signal peptide" evidence="1">
    <location>
        <begin position="1"/>
        <end position="20"/>
    </location>
</feature>
<evidence type="ECO:0000313" key="2">
    <source>
        <dbReference type="EMBL" id="SFH77019.1"/>
    </source>
</evidence>
<evidence type="ECO:0000313" key="3">
    <source>
        <dbReference type="Proteomes" id="UP000198931"/>
    </source>
</evidence>
<dbReference type="OrthoDB" id="129527at2"/>
<dbReference type="AlphaFoldDB" id="A0A1I3CRX4"/>